<sequence length="138" mass="15212">MSDISAAIEVNVLVKSFLSILLQGFNGTLVTLKMNVTYAEVEETVTKLWEHYKPKLVVHIGVHGCDRHIKLEQRSFGRGYISYDNDGCVPVDNVCPTCTDCSDFIRSTTIDCAAIAAQVTDEIDCKNLKITASDDPGR</sequence>
<gene>
    <name evidence="5" type="ORF">OESDEN_05843</name>
</gene>
<dbReference type="SUPFAM" id="SSF53182">
    <property type="entry name" value="Pyrrolidone carboxyl peptidase (pyroglutamate aminopeptidase)"/>
    <property type="match status" value="1"/>
</dbReference>
<dbReference type="AlphaFoldDB" id="A0A0B1T9K7"/>
<keyword evidence="2" id="KW-0645">Protease</keyword>
<dbReference type="OrthoDB" id="407146at2759"/>
<dbReference type="GO" id="GO:0008234">
    <property type="term" value="F:cysteine-type peptidase activity"/>
    <property type="evidence" value="ECO:0007669"/>
    <property type="project" value="UniProtKB-KW"/>
</dbReference>
<evidence type="ECO:0000256" key="4">
    <source>
        <dbReference type="ARBA" id="ARBA00022807"/>
    </source>
</evidence>
<dbReference type="InterPro" id="IPR010381">
    <property type="entry name" value="PgaPase_1"/>
</dbReference>
<comment type="similarity">
    <text evidence="1">Belongs to the peptidase C15 family.</text>
</comment>
<keyword evidence="3" id="KW-0378">Hydrolase</keyword>
<dbReference type="PANTHER" id="PTHR23402">
    <property type="entry name" value="PROTEASE FAMILY C15 PYROGLUTAMYL-PEPTIDASE I-RELATED"/>
    <property type="match status" value="1"/>
</dbReference>
<accession>A0A0B1T9K7</accession>
<evidence type="ECO:0000256" key="1">
    <source>
        <dbReference type="ARBA" id="ARBA00006641"/>
    </source>
</evidence>
<evidence type="ECO:0000313" key="6">
    <source>
        <dbReference type="Proteomes" id="UP000053660"/>
    </source>
</evidence>
<proteinExistence type="inferred from homology"/>
<evidence type="ECO:0000256" key="2">
    <source>
        <dbReference type="ARBA" id="ARBA00022670"/>
    </source>
</evidence>
<dbReference type="Gene3D" id="3.40.630.20">
    <property type="entry name" value="Peptidase C15, pyroglutamyl peptidase I-like"/>
    <property type="match status" value="1"/>
</dbReference>
<evidence type="ECO:0000256" key="3">
    <source>
        <dbReference type="ARBA" id="ARBA00022801"/>
    </source>
</evidence>
<keyword evidence="6" id="KW-1185">Reference proteome</keyword>
<dbReference type="InterPro" id="IPR036440">
    <property type="entry name" value="Peptidase_C15-like_sf"/>
</dbReference>
<dbReference type="Pfam" id="PF06162">
    <property type="entry name" value="PgaPase_1"/>
    <property type="match status" value="1"/>
</dbReference>
<dbReference type="Proteomes" id="UP000053660">
    <property type="component" value="Unassembled WGS sequence"/>
</dbReference>
<dbReference type="GO" id="GO:0006508">
    <property type="term" value="P:proteolysis"/>
    <property type="evidence" value="ECO:0007669"/>
    <property type="project" value="UniProtKB-KW"/>
</dbReference>
<keyword evidence="4" id="KW-0788">Thiol protease</keyword>
<name>A0A0B1T9K7_OESDE</name>
<dbReference type="PANTHER" id="PTHR23402:SF1">
    <property type="entry name" value="PYROGLUTAMYL-PEPTIDASE I"/>
    <property type="match status" value="1"/>
</dbReference>
<organism evidence="5 6">
    <name type="scientific">Oesophagostomum dentatum</name>
    <name type="common">Nodular worm</name>
    <dbReference type="NCBI Taxonomy" id="61180"/>
    <lineage>
        <taxon>Eukaryota</taxon>
        <taxon>Metazoa</taxon>
        <taxon>Ecdysozoa</taxon>
        <taxon>Nematoda</taxon>
        <taxon>Chromadorea</taxon>
        <taxon>Rhabditida</taxon>
        <taxon>Rhabditina</taxon>
        <taxon>Rhabditomorpha</taxon>
        <taxon>Strongyloidea</taxon>
        <taxon>Strongylidae</taxon>
        <taxon>Oesophagostomum</taxon>
    </lineage>
</organism>
<dbReference type="InterPro" id="IPR016125">
    <property type="entry name" value="Peptidase_C15-like"/>
</dbReference>
<dbReference type="EMBL" id="KN550412">
    <property type="protein sequence ID" value="KHJ94228.1"/>
    <property type="molecule type" value="Genomic_DNA"/>
</dbReference>
<evidence type="ECO:0000313" key="5">
    <source>
        <dbReference type="EMBL" id="KHJ94228.1"/>
    </source>
</evidence>
<protein>
    <submittedName>
        <fullName evidence="5">Uncharacterized protein</fullName>
    </submittedName>
</protein>
<reference evidence="5 6" key="1">
    <citation type="submission" date="2014-03" db="EMBL/GenBank/DDBJ databases">
        <title>Draft genome of the hookworm Oesophagostomum dentatum.</title>
        <authorList>
            <person name="Mitreva M."/>
        </authorList>
    </citation>
    <scope>NUCLEOTIDE SEQUENCE [LARGE SCALE GENOMIC DNA]</scope>
    <source>
        <strain evidence="5 6">OD-Hann</strain>
    </source>
</reference>